<gene>
    <name evidence="3" type="ORF">PENTCL1PPCAC_6501</name>
</gene>
<feature type="compositionally biased region" description="Basic and acidic residues" evidence="1">
    <location>
        <begin position="48"/>
        <end position="58"/>
    </location>
</feature>
<comment type="caution">
    <text evidence="3">The sequence shown here is derived from an EMBL/GenBank/DDBJ whole genome shotgun (WGS) entry which is preliminary data.</text>
</comment>
<evidence type="ECO:0000313" key="4">
    <source>
        <dbReference type="Proteomes" id="UP001432027"/>
    </source>
</evidence>
<reference evidence="3" key="1">
    <citation type="submission" date="2023-10" db="EMBL/GenBank/DDBJ databases">
        <title>Genome assembly of Pristionchus species.</title>
        <authorList>
            <person name="Yoshida K."/>
            <person name="Sommer R.J."/>
        </authorList>
    </citation>
    <scope>NUCLEOTIDE SEQUENCE</scope>
    <source>
        <strain evidence="3">RS0144</strain>
    </source>
</reference>
<feature type="compositionally biased region" description="Basic and acidic residues" evidence="1">
    <location>
        <begin position="98"/>
        <end position="109"/>
    </location>
</feature>
<name>A0AAV5SLT9_9BILA</name>
<organism evidence="3 4">
    <name type="scientific">Pristionchus entomophagus</name>
    <dbReference type="NCBI Taxonomy" id="358040"/>
    <lineage>
        <taxon>Eukaryota</taxon>
        <taxon>Metazoa</taxon>
        <taxon>Ecdysozoa</taxon>
        <taxon>Nematoda</taxon>
        <taxon>Chromadorea</taxon>
        <taxon>Rhabditida</taxon>
        <taxon>Rhabditina</taxon>
        <taxon>Diplogasteromorpha</taxon>
        <taxon>Diplogasteroidea</taxon>
        <taxon>Neodiplogasteridae</taxon>
        <taxon>Pristionchus</taxon>
    </lineage>
</organism>
<feature type="compositionally biased region" description="Pro residues" evidence="1">
    <location>
        <begin position="117"/>
        <end position="129"/>
    </location>
</feature>
<proteinExistence type="predicted"/>
<dbReference type="EMBL" id="BTSX01000002">
    <property type="protein sequence ID" value="GMS84326.1"/>
    <property type="molecule type" value="Genomic_DNA"/>
</dbReference>
<feature type="non-terminal residue" evidence="3">
    <location>
        <position position="1"/>
    </location>
</feature>
<keyword evidence="2" id="KW-0812">Transmembrane</keyword>
<feature type="region of interest" description="Disordered" evidence="1">
    <location>
        <begin position="1"/>
        <end position="200"/>
    </location>
</feature>
<feature type="compositionally biased region" description="Low complexity" evidence="1">
    <location>
        <begin position="62"/>
        <end position="78"/>
    </location>
</feature>
<keyword evidence="2" id="KW-1133">Transmembrane helix</keyword>
<feature type="compositionally biased region" description="Low complexity" evidence="1">
    <location>
        <begin position="191"/>
        <end position="200"/>
    </location>
</feature>
<keyword evidence="4" id="KW-1185">Reference proteome</keyword>
<keyword evidence="2" id="KW-0472">Membrane</keyword>
<feature type="compositionally biased region" description="Basic residues" evidence="1">
    <location>
        <begin position="88"/>
        <end position="97"/>
    </location>
</feature>
<evidence type="ECO:0000256" key="1">
    <source>
        <dbReference type="SAM" id="MobiDB-lite"/>
    </source>
</evidence>
<accession>A0AAV5SLT9</accession>
<evidence type="ECO:0000313" key="3">
    <source>
        <dbReference type="EMBL" id="GMS84326.1"/>
    </source>
</evidence>
<dbReference type="AlphaFoldDB" id="A0AAV5SLT9"/>
<feature type="compositionally biased region" description="Low complexity" evidence="1">
    <location>
        <begin position="154"/>
        <end position="166"/>
    </location>
</feature>
<dbReference type="Proteomes" id="UP001432027">
    <property type="component" value="Unassembled WGS sequence"/>
</dbReference>
<evidence type="ECO:0000256" key="2">
    <source>
        <dbReference type="SAM" id="Phobius"/>
    </source>
</evidence>
<protein>
    <submittedName>
        <fullName evidence="3">Uncharacterized protein</fullName>
    </submittedName>
</protein>
<feature type="transmembrane region" description="Helical" evidence="2">
    <location>
        <begin position="201"/>
        <end position="219"/>
    </location>
</feature>
<sequence length="223" mass="23880">SSPVVKSGRRTMADYSSKSGKKKKSVKDFIKSYKSKKSKMNGPSSDPPSEKKLKEGRTQPESSSDSHTSKTSSSSAGSLGKIDTSQLRRQKKPKRSRKEMEELIKDLKGPRNKIRKPFPPPSTDLPPTVPSQTSTVPVAAVGADEELPPPLIIPPTVSTLPTTTIDPPAPMPRSITKSGPADTVSPAYRNPSESPSPVSPTLSLSLLALGVVGIALFVYKKLH</sequence>